<proteinExistence type="predicted"/>
<evidence type="ECO:0000313" key="4">
    <source>
        <dbReference type="Proteomes" id="UP000830375"/>
    </source>
</evidence>
<gene>
    <name evidence="3" type="ORF">H4Q32_024945</name>
</gene>
<name>A0ABQ8L5N1_LABRO</name>
<feature type="region of interest" description="Disordered" evidence="2">
    <location>
        <begin position="455"/>
        <end position="496"/>
    </location>
</feature>
<feature type="compositionally biased region" description="Basic and acidic residues" evidence="2">
    <location>
        <begin position="183"/>
        <end position="197"/>
    </location>
</feature>
<dbReference type="Proteomes" id="UP000830375">
    <property type="component" value="Unassembled WGS sequence"/>
</dbReference>
<keyword evidence="4" id="KW-1185">Reference proteome</keyword>
<feature type="region of interest" description="Disordered" evidence="2">
    <location>
        <begin position="169"/>
        <end position="204"/>
    </location>
</feature>
<accession>A0ABQ8L5N1</accession>
<organism evidence="3 4">
    <name type="scientific">Labeo rohita</name>
    <name type="common">Indian major carp</name>
    <name type="synonym">Cyprinus rohita</name>
    <dbReference type="NCBI Taxonomy" id="84645"/>
    <lineage>
        <taxon>Eukaryota</taxon>
        <taxon>Metazoa</taxon>
        <taxon>Chordata</taxon>
        <taxon>Craniata</taxon>
        <taxon>Vertebrata</taxon>
        <taxon>Euteleostomi</taxon>
        <taxon>Actinopterygii</taxon>
        <taxon>Neopterygii</taxon>
        <taxon>Teleostei</taxon>
        <taxon>Ostariophysi</taxon>
        <taxon>Cypriniformes</taxon>
        <taxon>Cyprinidae</taxon>
        <taxon>Labeoninae</taxon>
        <taxon>Labeonini</taxon>
        <taxon>Labeo</taxon>
    </lineage>
</organism>
<feature type="coiled-coil region" evidence="1">
    <location>
        <begin position="126"/>
        <end position="153"/>
    </location>
</feature>
<reference evidence="3 4" key="1">
    <citation type="submission" date="2022-01" db="EMBL/GenBank/DDBJ databases">
        <title>A high-quality chromosome-level genome assembly of rohu carp, Labeo rohita.</title>
        <authorList>
            <person name="Arick M.A. II"/>
            <person name="Hsu C.-Y."/>
            <person name="Magbanua Z."/>
            <person name="Pechanova O."/>
            <person name="Grover C."/>
            <person name="Miller E."/>
            <person name="Thrash A."/>
            <person name="Ezzel L."/>
            <person name="Alam S."/>
            <person name="Benzie J."/>
            <person name="Hamilton M."/>
            <person name="Karsi A."/>
            <person name="Lawrence M.L."/>
            <person name="Peterson D.G."/>
        </authorList>
    </citation>
    <scope>NUCLEOTIDE SEQUENCE [LARGE SCALE GENOMIC DNA]</scope>
    <source>
        <strain evidence="4">BAU-BD-2019</strain>
        <tissue evidence="3">Blood</tissue>
    </source>
</reference>
<feature type="region of interest" description="Disordered" evidence="2">
    <location>
        <begin position="274"/>
        <end position="300"/>
    </location>
</feature>
<dbReference type="EMBL" id="JACTAM010002119">
    <property type="protein sequence ID" value="KAI2646010.1"/>
    <property type="molecule type" value="Genomic_DNA"/>
</dbReference>
<evidence type="ECO:0000256" key="1">
    <source>
        <dbReference type="SAM" id="Coils"/>
    </source>
</evidence>
<evidence type="ECO:0000256" key="2">
    <source>
        <dbReference type="SAM" id="MobiDB-lite"/>
    </source>
</evidence>
<comment type="caution">
    <text evidence="3">The sequence shown here is derived from an EMBL/GenBank/DDBJ whole genome shotgun (WGS) entry which is preliminary data.</text>
</comment>
<keyword evidence="1" id="KW-0175">Coiled coil</keyword>
<sequence length="513" mass="58259">MSLPVYPQSAGAIRSDEVFTSLVCLDTLRPTHPSPHFTSGSQSLTQHLVVPPHLGFYTTQICVSPSSPQRANMPQTADPIAQGEDVNNWLRGMTDCLTPKTFELGADIDKLEVKVQDQLRAPNEREQETTGQVKKLQATLATAQRDQQQANAAQKDLVNRLQYATLKAKKGDTSLSPPLLSRTDSHVQELASNERSEGPQPKTSPAFATEFYFVSKITDPIQADLRAAHGMTIKDHNKLSNNISKFNLNSKESHNIQAHLQDIDFHLEMRSQVTDRDRSSPQVQNFLDGQPKTKQGRQETPQAYYNRLRQAYFGAHNKPDLEEDVNFKSLFIKNLHPGVSRHLGIMACPRSMTIQQLHDLTQKAYNKQKMASKKGNKTAALLNSVTKDSSLALDDTQWHHDTRVLHQEHRERDPYVHDSYQPSRCKKPWGKPHFSEIPIERIYWKPNWMCKASRPAHPRTTCLGKQRQNPHQHYSDKHGTESSQEQACSPSQDMKQVMKELKEFLENQLNTND</sequence>
<evidence type="ECO:0000313" key="3">
    <source>
        <dbReference type="EMBL" id="KAI2646010.1"/>
    </source>
</evidence>
<feature type="compositionally biased region" description="Polar residues" evidence="2">
    <location>
        <begin position="481"/>
        <end position="494"/>
    </location>
</feature>
<protein>
    <submittedName>
        <fullName evidence="3">Gag polyprotein</fullName>
    </submittedName>
</protein>